<gene>
    <name evidence="2" type="ORF">FHX52_4099</name>
</gene>
<feature type="compositionally biased region" description="Basic residues" evidence="1">
    <location>
        <begin position="39"/>
        <end position="48"/>
    </location>
</feature>
<organism evidence="2 3">
    <name type="scientific">Humibacillus xanthopallidus</name>
    <dbReference type="NCBI Taxonomy" id="412689"/>
    <lineage>
        <taxon>Bacteria</taxon>
        <taxon>Bacillati</taxon>
        <taxon>Actinomycetota</taxon>
        <taxon>Actinomycetes</taxon>
        <taxon>Micrococcales</taxon>
        <taxon>Intrasporangiaceae</taxon>
        <taxon>Humibacillus</taxon>
    </lineage>
</organism>
<evidence type="ECO:0000313" key="2">
    <source>
        <dbReference type="EMBL" id="TQN44878.1"/>
    </source>
</evidence>
<reference evidence="2 3" key="1">
    <citation type="submission" date="2019-06" db="EMBL/GenBank/DDBJ databases">
        <title>Sequencing the genomes of 1000 actinobacteria strains.</title>
        <authorList>
            <person name="Klenk H.-P."/>
        </authorList>
    </citation>
    <scope>NUCLEOTIDE SEQUENCE [LARGE SCALE GENOMIC DNA]</scope>
    <source>
        <strain evidence="2 3">DSM 21776</strain>
    </source>
</reference>
<dbReference type="EMBL" id="VFQF01000003">
    <property type="protein sequence ID" value="TQN44878.1"/>
    <property type="molecule type" value="Genomic_DNA"/>
</dbReference>
<feature type="region of interest" description="Disordered" evidence="1">
    <location>
        <begin position="22"/>
        <end position="48"/>
    </location>
</feature>
<dbReference type="Proteomes" id="UP000320085">
    <property type="component" value="Unassembled WGS sequence"/>
</dbReference>
<evidence type="ECO:0000256" key="1">
    <source>
        <dbReference type="SAM" id="MobiDB-lite"/>
    </source>
</evidence>
<comment type="caution">
    <text evidence="2">The sequence shown here is derived from an EMBL/GenBank/DDBJ whole genome shotgun (WGS) entry which is preliminary data.</text>
</comment>
<sequence length="48" mass="5629">MIENRIHALLIELDQRREHVEGRNPGRLRGARQISSAVRRQRREGRAA</sequence>
<evidence type="ECO:0000313" key="3">
    <source>
        <dbReference type="Proteomes" id="UP000320085"/>
    </source>
</evidence>
<dbReference type="RefSeq" id="WP_185747406.1">
    <property type="nucleotide sequence ID" value="NZ_BAAAQC010000009.1"/>
</dbReference>
<protein>
    <submittedName>
        <fullName evidence="2">Uncharacterized protein</fullName>
    </submittedName>
</protein>
<proteinExistence type="predicted"/>
<dbReference type="AlphaFoldDB" id="A0A543PLC9"/>
<name>A0A543PLC9_9MICO</name>
<accession>A0A543PLC9</accession>